<dbReference type="Gene3D" id="3.40.630.10">
    <property type="entry name" value="Zn peptidases"/>
    <property type="match status" value="1"/>
</dbReference>
<evidence type="ECO:0000256" key="1">
    <source>
        <dbReference type="ARBA" id="ARBA00022670"/>
    </source>
</evidence>
<evidence type="ECO:0000256" key="2">
    <source>
        <dbReference type="ARBA" id="ARBA00022723"/>
    </source>
</evidence>
<gene>
    <name evidence="5" type="ORF">H9S92_18130</name>
</gene>
<dbReference type="GO" id="GO:0008233">
    <property type="term" value="F:peptidase activity"/>
    <property type="evidence" value="ECO:0007669"/>
    <property type="project" value="UniProtKB-KW"/>
</dbReference>
<reference evidence="5" key="1">
    <citation type="submission" date="2020-08" db="EMBL/GenBank/DDBJ databases">
        <title>Lewinella bacteria from marine environments.</title>
        <authorList>
            <person name="Zhong Y."/>
        </authorList>
    </citation>
    <scope>NUCLEOTIDE SEQUENCE</scope>
    <source>
        <strain evidence="5">KCTC 42187</strain>
    </source>
</reference>
<dbReference type="InterPro" id="IPR002933">
    <property type="entry name" value="Peptidase_M20"/>
</dbReference>
<keyword evidence="2" id="KW-0479">Metal-binding</keyword>
<keyword evidence="1" id="KW-0645">Protease</keyword>
<dbReference type="PROSITE" id="PS00759">
    <property type="entry name" value="ARGE_DAPE_CPG2_2"/>
    <property type="match status" value="1"/>
</dbReference>
<name>A0A923PRD8_9BACT</name>
<evidence type="ECO:0000259" key="4">
    <source>
        <dbReference type="Pfam" id="PF07687"/>
    </source>
</evidence>
<dbReference type="EMBL" id="JACSIT010000149">
    <property type="protein sequence ID" value="MBC6996094.1"/>
    <property type="molecule type" value="Genomic_DNA"/>
</dbReference>
<dbReference type="Pfam" id="PF07687">
    <property type="entry name" value="M20_dimer"/>
    <property type="match status" value="1"/>
</dbReference>
<dbReference type="AlphaFoldDB" id="A0A923PRD8"/>
<sequence length="531" mass="57987">MKTIISIVRAGRRGVLPLLLVLIICTCGRAQQATPRSSTPGDAGGKTLYQRTLESLDVFEEFLALPNDARVEGQIEPNLQWVEKAFAQRGFVGKRLKNAGLDLLLFHYQAATPQAETVLFYGHVDGQAVDVSKWVLAPPFQPVYGRMDSRADGIIEYTRVATRPTAPETTDVRLFARSSSDAKAPILLFLVAWDHLIASGKRPNYHVKFIVDPMEEAGSPDLPGAVETHRADLAADHLIILDGPVHAINAPTIVGGARGIASARLTVYGPKLSQHSGHYGNYAPNPALRLAQLLASMKNEAGRVTIPGFYDGITLDDATRRQLASVPDDADEIHRRIGFRTPDGVGENLQEALQYPSLNIKGIQSGWVGAAARTIIPATAVANLDLRLVQESDGDRLLELIRKHLEAQGYYLIPEGREPTDEERARHPRLASFAGTTSYGAFRTDLNGPTVQWLRSALHRTFQREPILIRTMGGSVPIAPFVTILDAPAVVLPLVNPDNNQHSPNENILLKNYFSGAETLYGVLAEELPGR</sequence>
<protein>
    <submittedName>
        <fullName evidence="5">M20/M25/M40 family metallo-hydrolase</fullName>
    </submittedName>
</protein>
<dbReference type="InterPro" id="IPR051458">
    <property type="entry name" value="Cyt/Met_Dipeptidase"/>
</dbReference>
<proteinExistence type="predicted"/>
<accession>A0A923PRD8</accession>
<feature type="domain" description="Peptidase M20 dimerisation" evidence="4">
    <location>
        <begin position="256"/>
        <end position="408"/>
    </location>
</feature>
<dbReference type="Proteomes" id="UP000650081">
    <property type="component" value="Unassembled WGS sequence"/>
</dbReference>
<evidence type="ECO:0000313" key="5">
    <source>
        <dbReference type="EMBL" id="MBC6996094.1"/>
    </source>
</evidence>
<dbReference type="GO" id="GO:0046872">
    <property type="term" value="F:metal ion binding"/>
    <property type="evidence" value="ECO:0007669"/>
    <property type="project" value="UniProtKB-KW"/>
</dbReference>
<dbReference type="PANTHER" id="PTHR43270">
    <property type="entry name" value="BETA-ALA-HIS DIPEPTIDASE"/>
    <property type="match status" value="1"/>
</dbReference>
<comment type="caution">
    <text evidence="5">The sequence shown here is derived from an EMBL/GenBank/DDBJ whole genome shotgun (WGS) entry which is preliminary data.</text>
</comment>
<evidence type="ECO:0000313" key="6">
    <source>
        <dbReference type="Proteomes" id="UP000650081"/>
    </source>
</evidence>
<dbReference type="InterPro" id="IPR011650">
    <property type="entry name" value="Peptidase_M20_dimer"/>
</dbReference>
<keyword evidence="3" id="KW-0378">Hydrolase</keyword>
<dbReference type="GO" id="GO:0006508">
    <property type="term" value="P:proteolysis"/>
    <property type="evidence" value="ECO:0007669"/>
    <property type="project" value="UniProtKB-KW"/>
</dbReference>
<dbReference type="SUPFAM" id="SSF53187">
    <property type="entry name" value="Zn-dependent exopeptidases"/>
    <property type="match status" value="1"/>
</dbReference>
<keyword evidence="6" id="KW-1185">Reference proteome</keyword>
<dbReference type="Gene3D" id="3.30.70.360">
    <property type="match status" value="1"/>
</dbReference>
<dbReference type="Pfam" id="PF01546">
    <property type="entry name" value="Peptidase_M20"/>
    <property type="match status" value="1"/>
</dbReference>
<evidence type="ECO:0000256" key="3">
    <source>
        <dbReference type="ARBA" id="ARBA00022801"/>
    </source>
</evidence>
<dbReference type="PANTHER" id="PTHR43270:SF8">
    <property type="entry name" value="DI- AND TRIPEPTIDASE DUG2-RELATED"/>
    <property type="match status" value="1"/>
</dbReference>
<dbReference type="RefSeq" id="WP_187468114.1">
    <property type="nucleotide sequence ID" value="NZ_JACSIT010000149.1"/>
</dbReference>
<organism evidence="5 6">
    <name type="scientific">Neolewinella lacunae</name>
    <dbReference type="NCBI Taxonomy" id="1517758"/>
    <lineage>
        <taxon>Bacteria</taxon>
        <taxon>Pseudomonadati</taxon>
        <taxon>Bacteroidota</taxon>
        <taxon>Saprospiria</taxon>
        <taxon>Saprospirales</taxon>
        <taxon>Lewinellaceae</taxon>
        <taxon>Neolewinella</taxon>
    </lineage>
</organism>
<dbReference type="InterPro" id="IPR001261">
    <property type="entry name" value="ArgE/DapE_CS"/>
</dbReference>